<dbReference type="Pfam" id="PF16222">
    <property type="entry name" value="DUF4881"/>
    <property type="match status" value="1"/>
</dbReference>
<reference evidence="1" key="1">
    <citation type="journal article" date="2020" name="mSystems">
        <title>Genome- and Community-Level Interaction Insights into Carbon Utilization and Element Cycling Functions of Hydrothermarchaeota in Hydrothermal Sediment.</title>
        <authorList>
            <person name="Zhou Z."/>
            <person name="Liu Y."/>
            <person name="Xu W."/>
            <person name="Pan J."/>
            <person name="Luo Z.H."/>
            <person name="Li M."/>
        </authorList>
    </citation>
    <scope>NUCLEOTIDE SEQUENCE [LARGE SCALE GENOMIC DNA]</scope>
    <source>
        <strain evidence="1">SpSt-477</strain>
    </source>
</reference>
<sequence>MIRKHMVWLVMIGFLTILVGCGELGKVDQGRVVAYDKEKGLVTLIRDAKHEVQNPDYSHLPPVTYEIPKDPDEMGPEPKAGQRMKLDVKRKQIVIYDSASKNFKTIDIQPIDEQDNIGKNHPLVTDPETGKPKKFPIVDRNKKQITIYSARQKILETFTVPDEYFSLPDSTWDAGDEVRIYYKEEGKALRLMNITKTDIYKK</sequence>
<dbReference type="EMBL" id="DSUH01000067">
    <property type="protein sequence ID" value="HGU31826.1"/>
    <property type="molecule type" value="Genomic_DNA"/>
</dbReference>
<dbReference type="InterPro" id="IPR032621">
    <property type="entry name" value="DUF4881"/>
</dbReference>
<gene>
    <name evidence="1" type="ORF">ENS29_03100</name>
</gene>
<name>A0A7C4MPC3_9BACT</name>
<organism evidence="1">
    <name type="scientific">Desulfatirhabdium butyrativorans</name>
    <dbReference type="NCBI Taxonomy" id="340467"/>
    <lineage>
        <taxon>Bacteria</taxon>
        <taxon>Pseudomonadati</taxon>
        <taxon>Thermodesulfobacteriota</taxon>
        <taxon>Desulfobacteria</taxon>
        <taxon>Desulfobacterales</taxon>
        <taxon>Desulfatirhabdiaceae</taxon>
        <taxon>Desulfatirhabdium</taxon>
    </lineage>
</organism>
<dbReference type="PROSITE" id="PS51257">
    <property type="entry name" value="PROKAR_LIPOPROTEIN"/>
    <property type="match status" value="1"/>
</dbReference>
<evidence type="ECO:0000313" key="1">
    <source>
        <dbReference type="EMBL" id="HGU31826.1"/>
    </source>
</evidence>
<dbReference type="AlphaFoldDB" id="A0A7C4MPC3"/>
<proteinExistence type="predicted"/>
<accession>A0A7C4MPC3</accession>
<protein>
    <submittedName>
        <fullName evidence="1">DUF4881 domain-containing protein</fullName>
    </submittedName>
</protein>
<comment type="caution">
    <text evidence="1">The sequence shown here is derived from an EMBL/GenBank/DDBJ whole genome shotgun (WGS) entry which is preliminary data.</text>
</comment>